<evidence type="ECO:0000256" key="2">
    <source>
        <dbReference type="ARBA" id="ARBA00022475"/>
    </source>
</evidence>
<feature type="transmembrane region" description="Helical" evidence="7">
    <location>
        <begin position="299"/>
        <end position="323"/>
    </location>
</feature>
<protein>
    <submittedName>
        <fullName evidence="10">ComEC/Rec2-related protein</fullName>
    </submittedName>
</protein>
<name>A0A1Y5PTF8_9SPHN</name>
<dbReference type="InterPro" id="IPR004477">
    <property type="entry name" value="ComEC_N"/>
</dbReference>
<dbReference type="RefSeq" id="WP_295319053.1">
    <property type="nucleotide sequence ID" value="NZ_LT598653.1"/>
</dbReference>
<evidence type="ECO:0000259" key="9">
    <source>
        <dbReference type="Pfam" id="PF13567"/>
    </source>
</evidence>
<gene>
    <name evidence="10" type="ORF">SPPYR_2158</name>
</gene>
<evidence type="ECO:0000256" key="5">
    <source>
        <dbReference type="ARBA" id="ARBA00023136"/>
    </source>
</evidence>
<feature type="transmembrane region" description="Helical" evidence="7">
    <location>
        <begin position="413"/>
        <end position="436"/>
    </location>
</feature>
<dbReference type="GO" id="GO:0005886">
    <property type="term" value="C:plasma membrane"/>
    <property type="evidence" value="ECO:0007669"/>
    <property type="project" value="UniProtKB-SubCell"/>
</dbReference>
<evidence type="ECO:0000256" key="4">
    <source>
        <dbReference type="ARBA" id="ARBA00022989"/>
    </source>
</evidence>
<feature type="transmembrane region" description="Helical" evidence="7">
    <location>
        <begin position="267"/>
        <end position="287"/>
    </location>
</feature>
<dbReference type="InterPro" id="IPR052159">
    <property type="entry name" value="Competence_DNA_uptake"/>
</dbReference>
<dbReference type="KEGG" id="sphu:SPPYR_2158"/>
<evidence type="ECO:0000256" key="1">
    <source>
        <dbReference type="ARBA" id="ARBA00004651"/>
    </source>
</evidence>
<evidence type="ECO:0000256" key="7">
    <source>
        <dbReference type="SAM" id="Phobius"/>
    </source>
</evidence>
<dbReference type="Pfam" id="PF13567">
    <property type="entry name" value="DUF4131"/>
    <property type="match status" value="1"/>
</dbReference>
<feature type="transmembrane region" description="Helical" evidence="7">
    <location>
        <begin position="351"/>
        <end position="368"/>
    </location>
</feature>
<feature type="transmembrane region" description="Helical" evidence="7">
    <location>
        <begin position="60"/>
        <end position="79"/>
    </location>
</feature>
<dbReference type="AlphaFoldDB" id="A0A1Y5PTF8"/>
<comment type="subcellular location">
    <subcellularLocation>
        <location evidence="1">Cell membrane</location>
        <topology evidence="1">Multi-pass membrane protein</topology>
    </subcellularLocation>
</comment>
<proteinExistence type="predicted"/>
<feature type="region of interest" description="Disordered" evidence="6">
    <location>
        <begin position="694"/>
        <end position="719"/>
    </location>
</feature>
<evidence type="ECO:0000256" key="6">
    <source>
        <dbReference type="SAM" id="MobiDB-lite"/>
    </source>
</evidence>
<evidence type="ECO:0000313" key="10">
    <source>
        <dbReference type="EMBL" id="SBV33278.1"/>
    </source>
</evidence>
<dbReference type="PANTHER" id="PTHR30619">
    <property type="entry name" value="DNA INTERNALIZATION/COMPETENCE PROTEIN COMEC/REC2"/>
    <property type="match status" value="1"/>
</dbReference>
<feature type="domain" description="ComEC/Rec2-related protein" evidence="8">
    <location>
        <begin position="246"/>
        <end position="529"/>
    </location>
</feature>
<keyword evidence="5 7" id="KW-0472">Membrane</keyword>
<feature type="transmembrane region" description="Helical" evidence="7">
    <location>
        <begin position="36"/>
        <end position="54"/>
    </location>
</feature>
<feature type="transmembrane region" description="Helical" evidence="7">
    <location>
        <begin position="86"/>
        <end position="107"/>
    </location>
</feature>
<dbReference type="InterPro" id="IPR025405">
    <property type="entry name" value="DUF4131"/>
</dbReference>
<dbReference type="EMBL" id="LT598653">
    <property type="protein sequence ID" value="SBV33278.1"/>
    <property type="molecule type" value="Genomic_DNA"/>
</dbReference>
<evidence type="ECO:0000256" key="3">
    <source>
        <dbReference type="ARBA" id="ARBA00022692"/>
    </source>
</evidence>
<dbReference type="NCBIfam" id="TIGR00360">
    <property type="entry name" value="ComEC_N-term"/>
    <property type="match status" value="1"/>
</dbReference>
<keyword evidence="4 7" id="KW-1133">Transmembrane helix</keyword>
<feature type="transmembrane region" description="Helical" evidence="7">
    <location>
        <begin position="508"/>
        <end position="526"/>
    </location>
</feature>
<sequence length="719" mass="75348">MATGQLQTPIAGAPARFGSRALDAIEARLEAERERIGLWLPVALGAGIGAWFALPAAMHWIGGLLVLAGGALAGWLIGWHRRLGRMMIAGCGMVAAGLLLVWLRAVWVAAPVLAAPATTEFSAIVERVEPLPAKGKIRILALPQRRSDLPPRVRLTLRGEQAAGLAEGEAIGVRARLMPPPVASLPGGYDFAQRAWFDGIGAVGTVLGEVARAPGRGTARPSVRVRPSAHIHGQIEGSAGGIAAALVTGDRGAISEADEEAMRRSGLAHLLSISGLHVTAVVTFAMLAAMRLLALSPRLALAGIVLPLAAATGALAGGGYTWLAGAEVPTLRSFIAALLVLAALLMGREALTLRLVAAGALIVLVWRPEALAGPSFQLSFAAVTAIIALHESRRMQAFMARREEPWLFRLGRGVAGLLITGLVVEVALAPIALFHFHKAGLYGALANVVAIPLTTFVIMPFEALALLFDSVGLGAPLWWIAEQALRALIALAHGVAEAPGAVATLPSFPPWGFALAVFGGLWILLWQTRWRRAGAVPLAVGMAALLAAPRPGLLVTGDGRHIAAALPDGGYALLRDRAGDYVRDTVAEAAGVDAPLLALADLDHVECNRDFCRWAQGEGVARRIVLASRGRDRIEGADMAAACAAADVVISDRWLPRECTGRWMTIDRDSLAETGGLAIYLGEAPEAVATLKAGDEHPWRRPQQLSGNDEAVPTAALAR</sequence>
<dbReference type="PANTHER" id="PTHR30619:SF1">
    <property type="entry name" value="RECOMBINATION PROTEIN 2"/>
    <property type="match status" value="1"/>
</dbReference>
<keyword evidence="3 7" id="KW-0812">Transmembrane</keyword>
<evidence type="ECO:0000259" key="8">
    <source>
        <dbReference type="Pfam" id="PF03772"/>
    </source>
</evidence>
<feature type="transmembrane region" description="Helical" evidence="7">
    <location>
        <begin position="442"/>
        <end position="465"/>
    </location>
</feature>
<keyword evidence="2" id="KW-1003">Cell membrane</keyword>
<feature type="transmembrane region" description="Helical" evidence="7">
    <location>
        <begin position="329"/>
        <end position="346"/>
    </location>
</feature>
<reference evidence="10" key="1">
    <citation type="submission" date="2016-03" db="EMBL/GenBank/DDBJ databases">
        <authorList>
            <person name="Ploux O."/>
        </authorList>
    </citation>
    <scope>NUCLEOTIDE SEQUENCE</scope>
    <source>
        <strain evidence="10">UC10</strain>
    </source>
</reference>
<organism evidence="10">
    <name type="scientific">uncultured Sphingopyxis sp</name>
    <dbReference type="NCBI Taxonomy" id="310581"/>
    <lineage>
        <taxon>Bacteria</taxon>
        <taxon>Pseudomonadati</taxon>
        <taxon>Pseudomonadota</taxon>
        <taxon>Alphaproteobacteria</taxon>
        <taxon>Sphingomonadales</taxon>
        <taxon>Sphingomonadaceae</taxon>
        <taxon>Sphingopyxis</taxon>
        <taxon>environmental samples</taxon>
    </lineage>
</organism>
<feature type="domain" description="DUF4131" evidence="9">
    <location>
        <begin position="61"/>
        <end position="207"/>
    </location>
</feature>
<dbReference type="Pfam" id="PF03772">
    <property type="entry name" value="Competence"/>
    <property type="match status" value="1"/>
</dbReference>
<accession>A0A1Y5PTF8</accession>